<dbReference type="Proteomes" id="UP000057737">
    <property type="component" value="Unassembled WGS sequence"/>
</dbReference>
<dbReference type="GO" id="GO:0070497">
    <property type="term" value="F:6-carboxytetrahydropterin synthase activity"/>
    <property type="evidence" value="ECO:0007669"/>
    <property type="project" value="UniProtKB-EC"/>
</dbReference>
<feature type="binding site" evidence="10">
    <location>
        <position position="31"/>
    </location>
    <ligand>
        <name>Zn(2+)</name>
        <dbReference type="ChEBI" id="CHEBI:29105"/>
    </ligand>
</feature>
<gene>
    <name evidence="11" type="ORF">AS156_04415</name>
</gene>
<feature type="binding site" evidence="10">
    <location>
        <position position="14"/>
    </location>
    <ligand>
        <name>Zn(2+)</name>
        <dbReference type="ChEBI" id="CHEBI:29105"/>
    </ligand>
</feature>
<keyword evidence="12" id="KW-1185">Reference proteome</keyword>
<accession>A0A120FP67</accession>
<dbReference type="EC" id="4.-.-.-" evidence="9"/>
<keyword evidence="9" id="KW-0671">Queuosine biosynthesis</keyword>
<organism evidence="11 12">
    <name type="scientific">Bradyrhizobium macuxiense</name>
    <dbReference type="NCBI Taxonomy" id="1755647"/>
    <lineage>
        <taxon>Bacteria</taxon>
        <taxon>Pseudomonadati</taxon>
        <taxon>Pseudomonadota</taxon>
        <taxon>Alphaproteobacteria</taxon>
        <taxon>Hyphomicrobiales</taxon>
        <taxon>Nitrobacteraceae</taxon>
        <taxon>Bradyrhizobium</taxon>
    </lineage>
</organism>
<name>A0A120FP67_9BRAD</name>
<dbReference type="OrthoDB" id="9804698at2"/>
<dbReference type="InterPro" id="IPR038418">
    <property type="entry name" value="6-PTP_synth/QueD_sf"/>
</dbReference>
<evidence type="ECO:0000313" key="12">
    <source>
        <dbReference type="Proteomes" id="UP000057737"/>
    </source>
</evidence>
<evidence type="ECO:0000313" key="11">
    <source>
        <dbReference type="EMBL" id="KWV56494.1"/>
    </source>
</evidence>
<dbReference type="EMBL" id="LNCU01000049">
    <property type="protein sequence ID" value="KWV56494.1"/>
    <property type="molecule type" value="Genomic_DNA"/>
</dbReference>
<evidence type="ECO:0000256" key="2">
    <source>
        <dbReference type="ARBA" id="ARBA00005061"/>
    </source>
</evidence>
<comment type="similarity">
    <text evidence="3 9">Belongs to the PTPS family. QueD subfamily.</text>
</comment>
<protein>
    <recommendedName>
        <fullName evidence="4 9">6-carboxy-5,6,7,8-tetrahydropterin synthase</fullName>
        <ecNumber evidence="9">4.-.-.-</ecNumber>
    </recommendedName>
</protein>
<dbReference type="PANTHER" id="PTHR12589:SF7">
    <property type="entry name" value="6-PYRUVOYL TETRAHYDROBIOPTERIN SYNTHASE"/>
    <property type="match status" value="1"/>
</dbReference>
<comment type="pathway">
    <text evidence="2 9">Purine metabolism; 7-cyano-7-deazaguanine biosynthesis.</text>
</comment>
<comment type="cofactor">
    <cofactor evidence="9 10">
        <name>Zn(2+)</name>
        <dbReference type="ChEBI" id="CHEBI:29105"/>
    </cofactor>
    <text evidence="9 10">Binds 1 zinc ion per subunit.</text>
</comment>
<evidence type="ECO:0000256" key="6">
    <source>
        <dbReference type="ARBA" id="ARBA00022833"/>
    </source>
</evidence>
<evidence type="ECO:0000256" key="1">
    <source>
        <dbReference type="ARBA" id="ARBA00002285"/>
    </source>
</evidence>
<dbReference type="SUPFAM" id="SSF55620">
    <property type="entry name" value="Tetrahydrobiopterin biosynthesis enzymes-like"/>
    <property type="match status" value="1"/>
</dbReference>
<feature type="binding site" evidence="10">
    <location>
        <position position="29"/>
    </location>
    <ligand>
        <name>Zn(2+)</name>
        <dbReference type="ChEBI" id="CHEBI:29105"/>
    </ligand>
</feature>
<dbReference type="AlphaFoldDB" id="A0A120FP67"/>
<dbReference type="GO" id="GO:0046872">
    <property type="term" value="F:metal ion binding"/>
    <property type="evidence" value="ECO:0007669"/>
    <property type="project" value="UniProtKB-KW"/>
</dbReference>
<dbReference type="GO" id="GO:0008616">
    <property type="term" value="P:tRNA queuosine(34) biosynthetic process"/>
    <property type="evidence" value="ECO:0007669"/>
    <property type="project" value="UniProtKB-KW"/>
</dbReference>
<dbReference type="PIRSF" id="PIRSF006113">
    <property type="entry name" value="PTP_synth"/>
    <property type="match status" value="1"/>
</dbReference>
<dbReference type="InterPro" id="IPR007115">
    <property type="entry name" value="6-PTP_synth/QueD"/>
</dbReference>
<evidence type="ECO:0000256" key="8">
    <source>
        <dbReference type="ARBA" id="ARBA00048807"/>
    </source>
</evidence>
<dbReference type="Pfam" id="PF01242">
    <property type="entry name" value="PTPS"/>
    <property type="match status" value="1"/>
</dbReference>
<dbReference type="PANTHER" id="PTHR12589">
    <property type="entry name" value="PYRUVOYL TETRAHYDROBIOPTERIN SYNTHASE"/>
    <property type="match status" value="1"/>
</dbReference>
<evidence type="ECO:0000256" key="4">
    <source>
        <dbReference type="ARBA" id="ARBA00018141"/>
    </source>
</evidence>
<dbReference type="UniPathway" id="UPA00391"/>
<evidence type="ECO:0000256" key="5">
    <source>
        <dbReference type="ARBA" id="ARBA00022723"/>
    </source>
</evidence>
<keyword evidence="5 9" id="KW-0479">Metal-binding</keyword>
<dbReference type="RefSeq" id="WP_066506667.1">
    <property type="nucleotide sequence ID" value="NZ_LNCU01000049.1"/>
</dbReference>
<proteinExistence type="inferred from homology"/>
<comment type="function">
    <text evidence="1">Catalyzes the conversion of 7,8-dihydroneopterin triphosphate (H2NTP) to 6-carboxy-5,6,7,8-tetrahydropterin (CPH4) and acetaldehyde.</text>
</comment>
<evidence type="ECO:0000256" key="3">
    <source>
        <dbReference type="ARBA" id="ARBA00008900"/>
    </source>
</evidence>
<evidence type="ECO:0000256" key="10">
    <source>
        <dbReference type="PIRSR" id="PIRSR006113-2"/>
    </source>
</evidence>
<keyword evidence="7 9" id="KW-0456">Lyase</keyword>
<evidence type="ECO:0000256" key="7">
    <source>
        <dbReference type="ARBA" id="ARBA00023239"/>
    </source>
</evidence>
<keyword evidence="6 9" id="KW-0862">Zinc</keyword>
<comment type="caution">
    <text evidence="11">The sequence shown here is derived from an EMBL/GenBank/DDBJ whole genome shotgun (WGS) entry which is preliminary data.</text>
</comment>
<sequence>MWELTKSFRFEAAHALSGTTLGSGSEEIHGHSFRAEVTVRGTQDPKTGMVVDLGLLERSMAEVQKTLDHKFLNKIEAIGLPTLENLSRFIWERLQHAGTLARVSVHRDSCNESCTYFGPQD</sequence>
<comment type="catalytic activity">
    <reaction evidence="8 9">
        <text>7,8-dihydroneopterin 3'-triphosphate + H2O = 6-carboxy-5,6,7,8-tetrahydropterin + triphosphate + acetaldehyde + 2 H(+)</text>
        <dbReference type="Rhea" id="RHEA:27966"/>
        <dbReference type="ChEBI" id="CHEBI:15343"/>
        <dbReference type="ChEBI" id="CHEBI:15377"/>
        <dbReference type="ChEBI" id="CHEBI:15378"/>
        <dbReference type="ChEBI" id="CHEBI:18036"/>
        <dbReference type="ChEBI" id="CHEBI:58462"/>
        <dbReference type="ChEBI" id="CHEBI:61032"/>
        <dbReference type="EC" id="4.1.2.50"/>
    </reaction>
</comment>
<reference evidence="11 12" key="1">
    <citation type="submission" date="2015-11" db="EMBL/GenBank/DDBJ databases">
        <title>Draft Genome Sequence of the Strain BR 10303 (Bradyrhizobium sp.) isolated from nodules of Centrolobium paraense.</title>
        <authorList>
            <person name="Zelli J.E."/>
            <person name="Simoes-Araujo J.L."/>
            <person name="Barauna A.C."/>
            <person name="Silva K."/>
        </authorList>
    </citation>
    <scope>NUCLEOTIDE SEQUENCE [LARGE SCALE GENOMIC DNA]</scope>
    <source>
        <strain evidence="11 12">BR 10303</strain>
    </source>
</reference>
<dbReference type="Gene3D" id="3.30.479.10">
    <property type="entry name" value="6-pyruvoyl tetrahydropterin synthase/QueD"/>
    <property type="match status" value="1"/>
</dbReference>
<evidence type="ECO:0000256" key="9">
    <source>
        <dbReference type="PIRNR" id="PIRNR006113"/>
    </source>
</evidence>